<protein>
    <submittedName>
        <fullName evidence="2">Uncharacterized protein</fullName>
    </submittedName>
</protein>
<reference evidence="2" key="1">
    <citation type="submission" date="2014-11" db="EMBL/GenBank/DDBJ databases">
        <authorList>
            <person name="Amaro Gonzalez C."/>
        </authorList>
    </citation>
    <scope>NUCLEOTIDE SEQUENCE</scope>
</reference>
<feature type="region of interest" description="Disordered" evidence="1">
    <location>
        <begin position="1"/>
        <end position="25"/>
    </location>
</feature>
<evidence type="ECO:0000256" key="1">
    <source>
        <dbReference type="SAM" id="MobiDB-lite"/>
    </source>
</evidence>
<organism evidence="2">
    <name type="scientific">Anguilla anguilla</name>
    <name type="common">European freshwater eel</name>
    <name type="synonym">Muraena anguilla</name>
    <dbReference type="NCBI Taxonomy" id="7936"/>
    <lineage>
        <taxon>Eukaryota</taxon>
        <taxon>Metazoa</taxon>
        <taxon>Chordata</taxon>
        <taxon>Craniata</taxon>
        <taxon>Vertebrata</taxon>
        <taxon>Euteleostomi</taxon>
        <taxon>Actinopterygii</taxon>
        <taxon>Neopterygii</taxon>
        <taxon>Teleostei</taxon>
        <taxon>Anguilliformes</taxon>
        <taxon>Anguillidae</taxon>
        <taxon>Anguilla</taxon>
    </lineage>
</organism>
<dbReference type="AlphaFoldDB" id="A0A0E9VQQ9"/>
<reference evidence="2" key="2">
    <citation type="journal article" date="2015" name="Fish Shellfish Immunol.">
        <title>Early steps in the European eel (Anguilla anguilla)-Vibrio vulnificus interaction in the gills: Role of the RtxA13 toxin.</title>
        <authorList>
            <person name="Callol A."/>
            <person name="Pajuelo D."/>
            <person name="Ebbesson L."/>
            <person name="Teles M."/>
            <person name="MacKenzie S."/>
            <person name="Amaro C."/>
        </authorList>
    </citation>
    <scope>NUCLEOTIDE SEQUENCE</scope>
</reference>
<dbReference type="EMBL" id="GBXM01028191">
    <property type="protein sequence ID" value="JAH80386.1"/>
    <property type="molecule type" value="Transcribed_RNA"/>
</dbReference>
<sequence>MHILSKQGWHGGPVPCHLTERRSPV</sequence>
<evidence type="ECO:0000313" key="2">
    <source>
        <dbReference type="EMBL" id="JAH80386.1"/>
    </source>
</evidence>
<proteinExistence type="predicted"/>
<accession>A0A0E9VQQ9</accession>
<name>A0A0E9VQQ9_ANGAN</name>